<reference evidence="2" key="1">
    <citation type="submission" date="2016-10" db="EMBL/GenBank/DDBJ databases">
        <authorList>
            <person name="Varghese N."/>
            <person name="Submissions S."/>
        </authorList>
    </citation>
    <scope>NUCLEOTIDE SEQUENCE [LARGE SCALE GENOMIC DNA]</scope>
    <source>
        <strain evidence="2">CGMCC 1.3431</strain>
    </source>
</reference>
<protein>
    <submittedName>
        <fullName evidence="1">Uncharacterized protein</fullName>
    </submittedName>
</protein>
<accession>A0A1G4T9F7</accession>
<sequence>MFNDINNFFYRNIVVRYKEYQDHRDKMEFGNYNHTVVALELAETLFHFREQLDGQIRPSWKQVYSVCPDYRLITNAANAFKHGQLDHPDAIGLPLISKSAQIVEMTVSTFFTDESGEYSNNEKAIYANCTDGIERNFDQALANVMNYWLQFMRDIGEKDFGVRVVPDEPGSVILLGKKQVLGWI</sequence>
<proteinExistence type="predicted"/>
<gene>
    <name evidence="1" type="ORF">SAMN02927928_3343</name>
</gene>
<evidence type="ECO:0000313" key="1">
    <source>
        <dbReference type="EMBL" id="SCW78050.1"/>
    </source>
</evidence>
<evidence type="ECO:0000313" key="2">
    <source>
        <dbReference type="Proteomes" id="UP000199150"/>
    </source>
</evidence>
<dbReference type="Proteomes" id="UP000199150">
    <property type="component" value="Unassembled WGS sequence"/>
</dbReference>
<dbReference type="AlphaFoldDB" id="A0A1G4T9F7"/>
<dbReference type="STRING" id="260084.SAMN02927928_3343"/>
<dbReference type="OrthoDB" id="969100at2"/>
<dbReference type="EMBL" id="FMTS01000007">
    <property type="protein sequence ID" value="SCW78050.1"/>
    <property type="molecule type" value="Genomic_DNA"/>
</dbReference>
<name>A0A1G4T9F7_9CAUL</name>
<keyword evidence="2" id="KW-1185">Reference proteome</keyword>
<dbReference type="RefSeq" id="WP_090650208.1">
    <property type="nucleotide sequence ID" value="NZ_CBCRYE010000007.1"/>
</dbReference>
<organism evidence="1 2">
    <name type="scientific">Asticcacaulis taihuensis</name>
    <dbReference type="NCBI Taxonomy" id="260084"/>
    <lineage>
        <taxon>Bacteria</taxon>
        <taxon>Pseudomonadati</taxon>
        <taxon>Pseudomonadota</taxon>
        <taxon>Alphaproteobacteria</taxon>
        <taxon>Caulobacterales</taxon>
        <taxon>Caulobacteraceae</taxon>
        <taxon>Asticcacaulis</taxon>
    </lineage>
</organism>